<dbReference type="STRING" id="1118060.GCA_000311845_00570"/>
<keyword evidence="2 5" id="KW-0812">Transmembrane</keyword>
<keyword evidence="3 5" id="KW-1133">Transmembrane helix</keyword>
<feature type="transmembrane region" description="Helical" evidence="5">
    <location>
        <begin position="469"/>
        <end position="490"/>
    </location>
</feature>
<reference evidence="8" key="1">
    <citation type="submission" date="2017-04" db="EMBL/GenBank/DDBJ databases">
        <title>Function of individual gut microbiota members based on whole genome sequencing of pure cultures obtained from chicken caecum.</title>
        <authorList>
            <person name="Medvecky M."/>
            <person name="Cejkova D."/>
            <person name="Polansky O."/>
            <person name="Karasova D."/>
            <person name="Kubasova T."/>
            <person name="Cizek A."/>
            <person name="Rychlik I."/>
        </authorList>
    </citation>
    <scope>NUCLEOTIDE SEQUENCE [LARGE SCALE GENOMIC DNA]</scope>
    <source>
        <strain evidence="8">An70</strain>
    </source>
</reference>
<keyword evidence="4 5" id="KW-0472">Membrane</keyword>
<feature type="domain" description="Integral membrane bound transporter" evidence="6">
    <location>
        <begin position="366"/>
        <end position="484"/>
    </location>
</feature>
<sequence>MRARSLFSTWRRETLPGLPAQIKKALPVAGFFIVLFWIVVGLFGISHVMPVSCYTTLFNVRHRKYNKPTQYLRFFAVSYLALVAARLATLGVVPSIAINAAMPFVFVFMRSSQLNPRRYFPYTMLFVFLQLRPEYLDDLALEAGLLTVCCIVLTVALLFSGVIYHKADDNLRQLHDMVARLADELDHMADTGIGGSTRRELLRLRADYTKLAYGVREDANAQPTVSNLYDMFAMLAQRTAYLVGRLEWHEGPGCPNAPYLRKLASLTRDVGIALEGQGRRALVAGRVQGLLDEADSIENDRFRLFYRSYLHMTLLVLRDAGRRFAGVWSMSPLTQLRIASFRKHPTLDSFELRFSVRCAAVLAVSCTVSLASPVDHLYWFPLTAFLLTQPFPAESIRRMRTRTMGTVLGCLFVHGLSLLSLPYPAVMAVGMVLITCLYTSTPGGTPMAFFATAYALSMASVSIDDQYAIWMRLACLAAAVLLVSLVNRLVMPTSDHTLFLANVHELFALLERYWALLRKSLEGTVDAVTSSEALLHIQMVHTQAAAYANKMPERTLDERAEKQMTRRVLFCLWELVCELEQLGFLIRVDAVDASEYPRLERFMLLAEVCSNPFVVDARLGEAEQLIEGFKEEDLKYLLRQYLKRAGVLAAALTAARGTVMGRPSYREEVAEIGNGAVDGSSR</sequence>
<evidence type="ECO:0000313" key="8">
    <source>
        <dbReference type="Proteomes" id="UP000196560"/>
    </source>
</evidence>
<evidence type="ECO:0000256" key="4">
    <source>
        <dbReference type="ARBA" id="ARBA00023136"/>
    </source>
</evidence>
<evidence type="ECO:0000256" key="3">
    <source>
        <dbReference type="ARBA" id="ARBA00022989"/>
    </source>
</evidence>
<dbReference type="eggNOG" id="COG1289">
    <property type="taxonomic scope" value="Bacteria"/>
</dbReference>
<feature type="transmembrane region" description="Helical" evidence="5">
    <location>
        <begin position="71"/>
        <end position="98"/>
    </location>
</feature>
<comment type="caution">
    <text evidence="7">The sequence shown here is derived from an EMBL/GenBank/DDBJ whole genome shotgun (WGS) entry which is preliminary data.</text>
</comment>
<name>A0A1Y3U039_9ACTN</name>
<dbReference type="InterPro" id="IPR049453">
    <property type="entry name" value="Memb_transporter_dom"/>
</dbReference>
<dbReference type="EMBL" id="NFHO01000009">
    <property type="protein sequence ID" value="OUN42156.1"/>
    <property type="molecule type" value="Genomic_DNA"/>
</dbReference>
<feature type="transmembrane region" description="Helical" evidence="5">
    <location>
        <begin position="141"/>
        <end position="164"/>
    </location>
</feature>
<dbReference type="AlphaFoldDB" id="A0A1Y3U039"/>
<evidence type="ECO:0000256" key="1">
    <source>
        <dbReference type="ARBA" id="ARBA00004141"/>
    </source>
</evidence>
<dbReference type="Pfam" id="PF13515">
    <property type="entry name" value="FUSC_2"/>
    <property type="match status" value="1"/>
</dbReference>
<organism evidence="7 8">
    <name type="scientific">Enorma massiliensis</name>
    <dbReference type="NCBI Taxonomy" id="1472761"/>
    <lineage>
        <taxon>Bacteria</taxon>
        <taxon>Bacillati</taxon>
        <taxon>Actinomycetota</taxon>
        <taxon>Coriobacteriia</taxon>
        <taxon>Coriobacteriales</taxon>
        <taxon>Coriobacteriaceae</taxon>
        <taxon>Enorma</taxon>
    </lineage>
</organism>
<evidence type="ECO:0000256" key="2">
    <source>
        <dbReference type="ARBA" id="ARBA00022692"/>
    </source>
</evidence>
<feature type="transmembrane region" description="Helical" evidence="5">
    <location>
        <begin position="431"/>
        <end position="457"/>
    </location>
</feature>
<feature type="transmembrane region" description="Helical" evidence="5">
    <location>
        <begin position="405"/>
        <end position="425"/>
    </location>
</feature>
<dbReference type="GO" id="GO:0016020">
    <property type="term" value="C:membrane"/>
    <property type="evidence" value="ECO:0007669"/>
    <property type="project" value="UniProtKB-SubCell"/>
</dbReference>
<accession>A0A1Y3U039</accession>
<gene>
    <name evidence="7" type="ORF">B5G21_07920</name>
</gene>
<evidence type="ECO:0000256" key="5">
    <source>
        <dbReference type="SAM" id="Phobius"/>
    </source>
</evidence>
<dbReference type="Proteomes" id="UP000196560">
    <property type="component" value="Unassembled WGS sequence"/>
</dbReference>
<keyword evidence="8" id="KW-1185">Reference proteome</keyword>
<evidence type="ECO:0000313" key="7">
    <source>
        <dbReference type="EMBL" id="OUN42156.1"/>
    </source>
</evidence>
<protein>
    <submittedName>
        <fullName evidence="7">FUSC family protein</fullName>
    </submittedName>
</protein>
<evidence type="ECO:0000259" key="6">
    <source>
        <dbReference type="Pfam" id="PF13515"/>
    </source>
</evidence>
<proteinExistence type="predicted"/>
<comment type="subcellular location">
    <subcellularLocation>
        <location evidence="1">Membrane</location>
        <topology evidence="1">Multi-pass membrane protein</topology>
    </subcellularLocation>
</comment>
<feature type="transmembrane region" description="Helical" evidence="5">
    <location>
        <begin position="28"/>
        <end position="51"/>
    </location>
</feature>